<comment type="caution">
    <text evidence="9">The sequence shown here is derived from an EMBL/GenBank/DDBJ whole genome shotgun (WGS) entry which is preliminary data.</text>
</comment>
<evidence type="ECO:0000313" key="10">
    <source>
        <dbReference type="Proteomes" id="UP001595476"/>
    </source>
</evidence>
<evidence type="ECO:0000256" key="1">
    <source>
        <dbReference type="ARBA" id="ARBA00022553"/>
    </source>
</evidence>
<sequence>MSLSITSSLLEGAVDARVIWRSMEFLMKVLVVDDEVIARKAVSQSLTDGFQLTMVEDGLSAISSVKENKPDLILLDVEMPDMTGFEVCKEIKKLNSGCEDIPVVFISSRGSMTERLHGLELGAEDYLTKPFEPEYLRAKLSKLLDYRKDRDQLKKQLKDAHQAAFQAISGTSEFGTAIRFVEKTHSIGTYELLASQFFKATDQFSLNCSLMIKSEHEVQFYTSSKTNPIVSPLEQELILMLSEAKRFNDFGTRTQINYPHVSLLVKNMPVEDREKYGRYKDLLPFMIEVTDATIRSLNIEAQLIEQSHNLGKSFDTVKQTLIQLTDALRQNQEDVASIMHKMLSELDEEIPRMGLDDDQEQYLIRRIDGAVTDANGVLDSGANLKGSITNVIRLLDHLVDQQNQMVDRAIASKACTDASIEEEGSSQDVCSDNDIELF</sequence>
<feature type="modified residue" description="4-aspartylphosphate" evidence="6">
    <location>
        <position position="76"/>
    </location>
</feature>
<dbReference type="Gene3D" id="3.40.50.2300">
    <property type="match status" value="1"/>
</dbReference>
<dbReference type="PANTHER" id="PTHR48111:SF1">
    <property type="entry name" value="TWO-COMPONENT RESPONSE REGULATOR ORR33"/>
    <property type="match status" value="1"/>
</dbReference>
<evidence type="ECO:0000313" key="9">
    <source>
        <dbReference type="EMBL" id="MFC3150286.1"/>
    </source>
</evidence>
<keyword evidence="5" id="KW-0804">Transcription</keyword>
<dbReference type="Proteomes" id="UP001595476">
    <property type="component" value="Unassembled WGS sequence"/>
</dbReference>
<evidence type="ECO:0000259" key="8">
    <source>
        <dbReference type="PROSITE" id="PS50110"/>
    </source>
</evidence>
<dbReference type="InterPro" id="IPR011006">
    <property type="entry name" value="CheY-like_superfamily"/>
</dbReference>
<keyword evidence="2" id="KW-0902">Two-component regulatory system</keyword>
<evidence type="ECO:0000256" key="5">
    <source>
        <dbReference type="ARBA" id="ARBA00023163"/>
    </source>
</evidence>
<dbReference type="PANTHER" id="PTHR48111">
    <property type="entry name" value="REGULATOR OF RPOS"/>
    <property type="match status" value="1"/>
</dbReference>
<dbReference type="CDD" id="cd17574">
    <property type="entry name" value="REC_OmpR"/>
    <property type="match status" value="1"/>
</dbReference>
<feature type="domain" description="Response regulatory" evidence="8">
    <location>
        <begin position="28"/>
        <end position="144"/>
    </location>
</feature>
<dbReference type="InterPro" id="IPR039420">
    <property type="entry name" value="WalR-like"/>
</dbReference>
<name>A0ABV7HC60_9GAMM</name>
<dbReference type="InterPro" id="IPR001789">
    <property type="entry name" value="Sig_transdc_resp-reg_receiver"/>
</dbReference>
<reference evidence="10" key="1">
    <citation type="journal article" date="2019" name="Int. J. Syst. Evol. Microbiol.">
        <title>The Global Catalogue of Microorganisms (GCM) 10K type strain sequencing project: providing services to taxonomists for standard genome sequencing and annotation.</title>
        <authorList>
            <consortium name="The Broad Institute Genomics Platform"/>
            <consortium name="The Broad Institute Genome Sequencing Center for Infectious Disease"/>
            <person name="Wu L."/>
            <person name="Ma J."/>
        </authorList>
    </citation>
    <scope>NUCLEOTIDE SEQUENCE [LARGE SCALE GENOMIC DNA]</scope>
    <source>
        <strain evidence="10">KCTC 52438</strain>
    </source>
</reference>
<dbReference type="EMBL" id="JBHRSZ010000002">
    <property type="protein sequence ID" value="MFC3150286.1"/>
    <property type="molecule type" value="Genomic_DNA"/>
</dbReference>
<feature type="coiled-coil region" evidence="7">
    <location>
        <begin position="136"/>
        <end position="163"/>
    </location>
</feature>
<evidence type="ECO:0000256" key="6">
    <source>
        <dbReference type="PROSITE-ProRule" id="PRU00169"/>
    </source>
</evidence>
<organism evidence="9 10">
    <name type="scientific">Litoribrevibacter euphylliae</name>
    <dbReference type="NCBI Taxonomy" id="1834034"/>
    <lineage>
        <taxon>Bacteria</taxon>
        <taxon>Pseudomonadati</taxon>
        <taxon>Pseudomonadota</taxon>
        <taxon>Gammaproteobacteria</taxon>
        <taxon>Oceanospirillales</taxon>
        <taxon>Oceanospirillaceae</taxon>
        <taxon>Litoribrevibacter</taxon>
    </lineage>
</organism>
<dbReference type="PROSITE" id="PS50110">
    <property type="entry name" value="RESPONSE_REGULATORY"/>
    <property type="match status" value="1"/>
</dbReference>
<keyword evidence="4" id="KW-0238">DNA-binding</keyword>
<keyword evidence="1 6" id="KW-0597">Phosphoprotein</keyword>
<dbReference type="RefSeq" id="WP_386716810.1">
    <property type="nucleotide sequence ID" value="NZ_JBHRSZ010000002.1"/>
</dbReference>
<keyword evidence="3" id="KW-0805">Transcription regulation</keyword>
<evidence type="ECO:0000256" key="4">
    <source>
        <dbReference type="ARBA" id="ARBA00023125"/>
    </source>
</evidence>
<dbReference type="SUPFAM" id="SSF52172">
    <property type="entry name" value="CheY-like"/>
    <property type="match status" value="1"/>
</dbReference>
<evidence type="ECO:0000256" key="7">
    <source>
        <dbReference type="SAM" id="Coils"/>
    </source>
</evidence>
<dbReference type="Pfam" id="PF00072">
    <property type="entry name" value="Response_reg"/>
    <property type="match status" value="1"/>
</dbReference>
<gene>
    <name evidence="9" type="ORF">ACFOEK_04540</name>
</gene>
<protein>
    <submittedName>
        <fullName evidence="9">Response regulator transcription factor</fullName>
    </submittedName>
</protein>
<keyword evidence="10" id="KW-1185">Reference proteome</keyword>
<accession>A0ABV7HC60</accession>
<dbReference type="SMART" id="SM00448">
    <property type="entry name" value="REC"/>
    <property type="match status" value="1"/>
</dbReference>
<proteinExistence type="predicted"/>
<keyword evidence="7" id="KW-0175">Coiled coil</keyword>
<evidence type="ECO:0000256" key="2">
    <source>
        <dbReference type="ARBA" id="ARBA00023012"/>
    </source>
</evidence>
<evidence type="ECO:0000256" key="3">
    <source>
        <dbReference type="ARBA" id="ARBA00023015"/>
    </source>
</evidence>